<dbReference type="Proteomes" id="UP000053820">
    <property type="component" value="Unassembled WGS sequence"/>
</dbReference>
<dbReference type="AlphaFoldDB" id="A0A0C9W5A6"/>
<proteinExistence type="predicted"/>
<evidence type="ECO:0000256" key="1">
    <source>
        <dbReference type="SAM" id="MobiDB-lite"/>
    </source>
</evidence>
<name>A0A0C9W5A6_9AGAM</name>
<dbReference type="HOGENOM" id="CLU_1602952_0_0_1"/>
<feature type="compositionally biased region" description="Low complexity" evidence="1">
    <location>
        <begin position="122"/>
        <end position="135"/>
    </location>
</feature>
<dbReference type="EMBL" id="KN839859">
    <property type="protein sequence ID" value="KIJ61848.1"/>
    <property type="molecule type" value="Genomic_DNA"/>
</dbReference>
<feature type="region of interest" description="Disordered" evidence="1">
    <location>
        <begin position="90"/>
        <end position="148"/>
    </location>
</feature>
<protein>
    <submittedName>
        <fullName evidence="2">Uncharacterized protein</fullName>
    </submittedName>
</protein>
<sequence length="166" mass="18177">MASPHYTLTQRVVSHCTTPVLPVYGMSVPQGPLIPQSWSFNGLSMPCVVSQSTIVEQTWTLCPSLHANEHTITHQCAASAGCPHLHLHLHNHTQNLPSSPRAGPPPQRQRGPFHAQWHGQAPPWSSPRSSTPPVSLYDESVSSFQAPSEASFCSNLKRGKRSRCKC</sequence>
<organism evidence="2 3">
    <name type="scientific">Hydnomerulius pinastri MD-312</name>
    <dbReference type="NCBI Taxonomy" id="994086"/>
    <lineage>
        <taxon>Eukaryota</taxon>
        <taxon>Fungi</taxon>
        <taxon>Dikarya</taxon>
        <taxon>Basidiomycota</taxon>
        <taxon>Agaricomycotina</taxon>
        <taxon>Agaricomycetes</taxon>
        <taxon>Agaricomycetidae</taxon>
        <taxon>Boletales</taxon>
        <taxon>Boletales incertae sedis</taxon>
        <taxon>Leucogyrophana</taxon>
    </lineage>
</organism>
<reference evidence="2 3" key="1">
    <citation type="submission" date="2014-04" db="EMBL/GenBank/DDBJ databases">
        <title>Evolutionary Origins and Diversification of the Mycorrhizal Mutualists.</title>
        <authorList>
            <consortium name="DOE Joint Genome Institute"/>
            <consortium name="Mycorrhizal Genomics Consortium"/>
            <person name="Kohler A."/>
            <person name="Kuo A."/>
            <person name="Nagy L.G."/>
            <person name="Floudas D."/>
            <person name="Copeland A."/>
            <person name="Barry K.W."/>
            <person name="Cichocki N."/>
            <person name="Veneault-Fourrey C."/>
            <person name="LaButti K."/>
            <person name="Lindquist E.A."/>
            <person name="Lipzen A."/>
            <person name="Lundell T."/>
            <person name="Morin E."/>
            <person name="Murat C."/>
            <person name="Riley R."/>
            <person name="Ohm R."/>
            <person name="Sun H."/>
            <person name="Tunlid A."/>
            <person name="Henrissat B."/>
            <person name="Grigoriev I.V."/>
            <person name="Hibbett D.S."/>
            <person name="Martin F."/>
        </authorList>
    </citation>
    <scope>NUCLEOTIDE SEQUENCE [LARGE SCALE GENOMIC DNA]</scope>
    <source>
        <strain evidence="2 3">MD-312</strain>
    </source>
</reference>
<evidence type="ECO:0000313" key="3">
    <source>
        <dbReference type="Proteomes" id="UP000053820"/>
    </source>
</evidence>
<gene>
    <name evidence="2" type="ORF">HYDPIDRAFT_115322</name>
</gene>
<keyword evidence="3" id="KW-1185">Reference proteome</keyword>
<evidence type="ECO:0000313" key="2">
    <source>
        <dbReference type="EMBL" id="KIJ61848.1"/>
    </source>
</evidence>
<accession>A0A0C9W5A6</accession>